<keyword evidence="5" id="KW-0964">Secreted</keyword>
<dbReference type="Proteomes" id="UP000256970">
    <property type="component" value="Unassembled WGS sequence"/>
</dbReference>
<dbReference type="InterPro" id="IPR001547">
    <property type="entry name" value="Glyco_hydro_5"/>
</dbReference>
<dbReference type="GO" id="GO:0016985">
    <property type="term" value="F:mannan endo-1,4-beta-mannosidase activity"/>
    <property type="evidence" value="ECO:0007669"/>
    <property type="project" value="UniProtKB-EC"/>
</dbReference>
<evidence type="ECO:0000259" key="9">
    <source>
        <dbReference type="Pfam" id="PF26410"/>
    </source>
</evidence>
<sequence>MLFKELRRAQTVAANTTAAAALPAAAAPNAAPAAAAPVAPATLPAAAATPPLPGAAAAAAAAAAAVPAPAAPAAVPSAVQVQANATAQAATPVSTAAASSAAVAAAASSRSLPYPPGLGPVPTDPAAPYPMLNGAMAHLKSMAANTSGSHTQDAAAAAARGFVVRNGSRLFHNGKPFYYVGANAYWFIDFYTLSWGREQIDEFLDAAQALGLQVIRTWMFNDALPKAAATYDARQLAGLDYIMWSCKTRGIMLLLTLGNLWNAYKGPEDFLAMATGTAEGKDILDFYRDPATRSLFKLHIWGLISRVNPLTGLAPKDDPNIFGWSLLNEPRCPGCNEPYQQAIHQDWLSDMASFLRAADPLHLIGAATEGFFVEDRRTLLHWHNPDRHSPRVEKIALYSCTGPRY</sequence>
<keyword evidence="6" id="KW-0732">Signal</keyword>
<evidence type="ECO:0000256" key="3">
    <source>
        <dbReference type="ARBA" id="ARBA00005641"/>
    </source>
</evidence>
<keyword evidence="8" id="KW-0326">Glycosidase</keyword>
<keyword evidence="7" id="KW-0378">Hydrolase</keyword>
<evidence type="ECO:0000256" key="6">
    <source>
        <dbReference type="ARBA" id="ARBA00022729"/>
    </source>
</evidence>
<dbReference type="Pfam" id="PF26410">
    <property type="entry name" value="GH5_mannosidase"/>
    <property type="match status" value="1"/>
</dbReference>
<evidence type="ECO:0000313" key="11">
    <source>
        <dbReference type="Proteomes" id="UP000256970"/>
    </source>
</evidence>
<dbReference type="Gene3D" id="3.20.20.80">
    <property type="entry name" value="Glycosidases"/>
    <property type="match status" value="1"/>
</dbReference>
<dbReference type="InterPro" id="IPR045053">
    <property type="entry name" value="MAN-like"/>
</dbReference>
<dbReference type="SUPFAM" id="SSF51445">
    <property type="entry name" value="(Trans)glycosidases"/>
    <property type="match status" value="1"/>
</dbReference>
<comment type="catalytic activity">
    <reaction evidence="1">
        <text>Random hydrolysis of (1-&gt;4)-beta-D-mannosidic linkages in mannans, galactomannans and glucomannans.</text>
        <dbReference type="EC" id="3.2.1.78"/>
    </reaction>
</comment>
<protein>
    <recommendedName>
        <fullName evidence="4">mannan endo-1,4-beta-mannosidase</fullName>
        <ecNumber evidence="4">3.2.1.78</ecNumber>
    </recommendedName>
</protein>
<evidence type="ECO:0000256" key="4">
    <source>
        <dbReference type="ARBA" id="ARBA00012706"/>
    </source>
</evidence>
<evidence type="ECO:0000256" key="7">
    <source>
        <dbReference type="ARBA" id="ARBA00022801"/>
    </source>
</evidence>
<dbReference type="GO" id="GO:0005576">
    <property type="term" value="C:extracellular region"/>
    <property type="evidence" value="ECO:0007669"/>
    <property type="project" value="UniProtKB-SubCell"/>
</dbReference>
<dbReference type="EC" id="3.2.1.78" evidence="4"/>
<dbReference type="PANTHER" id="PTHR31451">
    <property type="match status" value="1"/>
</dbReference>
<comment type="similarity">
    <text evidence="3">Belongs to the glycosyl hydrolase 5 (cellulase A) family.</text>
</comment>
<reference evidence="10 11" key="1">
    <citation type="submission" date="2016-10" db="EMBL/GenBank/DDBJ databases">
        <authorList>
            <person name="Cai Z."/>
        </authorList>
    </citation>
    <scope>NUCLEOTIDE SEQUENCE [LARGE SCALE GENOMIC DNA]</scope>
</reference>
<keyword evidence="11" id="KW-1185">Reference proteome</keyword>
<dbReference type="PANTHER" id="PTHR31451:SF39">
    <property type="entry name" value="MANNAN ENDO-1,4-BETA-MANNOSIDASE 1"/>
    <property type="match status" value="1"/>
</dbReference>
<evidence type="ECO:0000256" key="2">
    <source>
        <dbReference type="ARBA" id="ARBA00004613"/>
    </source>
</evidence>
<dbReference type="STRING" id="3088.A0A383VWD1"/>
<dbReference type="EMBL" id="FNXT01000905">
    <property type="protein sequence ID" value="SZX69112.1"/>
    <property type="molecule type" value="Genomic_DNA"/>
</dbReference>
<evidence type="ECO:0000256" key="5">
    <source>
        <dbReference type="ARBA" id="ARBA00022525"/>
    </source>
</evidence>
<evidence type="ECO:0000256" key="1">
    <source>
        <dbReference type="ARBA" id="ARBA00001678"/>
    </source>
</evidence>
<feature type="domain" description="Glycoside hydrolase family 5" evidence="9">
    <location>
        <begin position="161"/>
        <end position="372"/>
    </location>
</feature>
<accession>A0A383VWD1</accession>
<organism evidence="10 11">
    <name type="scientific">Tetradesmus obliquus</name>
    <name type="common">Green alga</name>
    <name type="synonym">Acutodesmus obliquus</name>
    <dbReference type="NCBI Taxonomy" id="3088"/>
    <lineage>
        <taxon>Eukaryota</taxon>
        <taxon>Viridiplantae</taxon>
        <taxon>Chlorophyta</taxon>
        <taxon>core chlorophytes</taxon>
        <taxon>Chlorophyceae</taxon>
        <taxon>CS clade</taxon>
        <taxon>Sphaeropleales</taxon>
        <taxon>Scenedesmaceae</taxon>
        <taxon>Tetradesmus</taxon>
    </lineage>
</organism>
<gene>
    <name evidence="10" type="ORF">BQ4739_LOCUS9413</name>
</gene>
<evidence type="ECO:0000256" key="8">
    <source>
        <dbReference type="ARBA" id="ARBA00023295"/>
    </source>
</evidence>
<dbReference type="InterPro" id="IPR017853">
    <property type="entry name" value="GH"/>
</dbReference>
<dbReference type="AlphaFoldDB" id="A0A383VWD1"/>
<comment type="subcellular location">
    <subcellularLocation>
        <location evidence="2">Secreted</location>
    </subcellularLocation>
</comment>
<name>A0A383VWD1_TETOB</name>
<proteinExistence type="inferred from homology"/>
<evidence type="ECO:0000313" key="10">
    <source>
        <dbReference type="EMBL" id="SZX69112.1"/>
    </source>
</evidence>